<protein>
    <submittedName>
        <fullName evidence="1">Uncharacterized protein</fullName>
    </submittedName>
</protein>
<accession>A0A383F6U6</accession>
<reference evidence="1" key="1">
    <citation type="submission" date="2018-05" db="EMBL/GenBank/DDBJ databases">
        <authorList>
            <person name="Lanie J.A."/>
            <person name="Ng W.-L."/>
            <person name="Kazmierczak K.M."/>
            <person name="Andrzejewski T.M."/>
            <person name="Davidsen T.M."/>
            <person name="Wayne K.J."/>
            <person name="Tettelin H."/>
            <person name="Glass J.I."/>
            <person name="Rusch D."/>
            <person name="Podicherti R."/>
            <person name="Tsui H.-C.T."/>
            <person name="Winkler M.E."/>
        </authorList>
    </citation>
    <scope>NUCLEOTIDE SEQUENCE</scope>
</reference>
<name>A0A383F6U6_9ZZZZ</name>
<proteinExistence type="predicted"/>
<sequence>MFEKIFFKKALIVALFGFLFLSMLIASPMLANASSQESYKPKIPLGLDEEAFIVPKDNPMTKEKV</sequence>
<dbReference type="AlphaFoldDB" id="A0A383F6U6"/>
<gene>
    <name evidence="1" type="ORF">METZ01_LOCUS517478</name>
</gene>
<feature type="non-terminal residue" evidence="1">
    <location>
        <position position="65"/>
    </location>
</feature>
<organism evidence="1">
    <name type="scientific">marine metagenome</name>
    <dbReference type="NCBI Taxonomy" id="408172"/>
    <lineage>
        <taxon>unclassified sequences</taxon>
        <taxon>metagenomes</taxon>
        <taxon>ecological metagenomes</taxon>
    </lineage>
</organism>
<dbReference type="EMBL" id="UINC01231890">
    <property type="protein sequence ID" value="SVE64624.1"/>
    <property type="molecule type" value="Genomic_DNA"/>
</dbReference>
<evidence type="ECO:0000313" key="1">
    <source>
        <dbReference type="EMBL" id="SVE64624.1"/>
    </source>
</evidence>